<protein>
    <submittedName>
        <fullName evidence="2">Uncharacterized protein</fullName>
    </submittedName>
</protein>
<evidence type="ECO:0000256" key="1">
    <source>
        <dbReference type="SAM" id="MobiDB-lite"/>
    </source>
</evidence>
<sequence length="320" mass="34987">MKLGQFLVSLRWHPYLTGVLLTTINDSEAYRTDDMRLQAFVSLILSYLDAWMAQLQQADSYTVESYLSKLYEFIPRTDLYKPIMRAVVNALVYGALALFMSDKYETKAWRNSKWEFALEAAGGIIGTAAGASAVPGVGSSVSGVIRVGNSVISQKLRQGEDSLRKVVVGVARKFGLHILREAEEGRLRDERGQPTTKTDGRRYNQAELDDYIRTASMVFNIIVAETKVPLSVNVTARSTGGALAEQAVKLAQDTIELVKGNNTQRSEPVLPPSNGDIDSPDNMTSSVPPPPPNPPTDGVTSAPDVADDFSLDGPEWAFEL</sequence>
<proteinExistence type="predicted"/>
<evidence type="ECO:0000313" key="3">
    <source>
        <dbReference type="Proteomes" id="UP000827549"/>
    </source>
</evidence>
<keyword evidence="3" id="KW-1185">Reference proteome</keyword>
<gene>
    <name evidence="2" type="ORF">LOC62_01G001049</name>
</gene>
<dbReference type="GeneID" id="87804307"/>
<evidence type="ECO:0000313" key="2">
    <source>
        <dbReference type="EMBL" id="WOO77470.1"/>
    </source>
</evidence>
<dbReference type="RefSeq" id="XP_062623502.1">
    <property type="nucleotide sequence ID" value="XM_062767518.1"/>
</dbReference>
<reference evidence="2" key="1">
    <citation type="submission" date="2023-10" db="EMBL/GenBank/DDBJ databases">
        <authorList>
            <person name="Noh H."/>
        </authorList>
    </citation>
    <scope>NUCLEOTIDE SEQUENCE</scope>
    <source>
        <strain evidence="2">DUCC4014</strain>
    </source>
</reference>
<dbReference type="EMBL" id="CP086714">
    <property type="protein sequence ID" value="WOO77470.1"/>
    <property type="molecule type" value="Genomic_DNA"/>
</dbReference>
<dbReference type="Proteomes" id="UP000827549">
    <property type="component" value="Chromosome 1"/>
</dbReference>
<dbReference type="AlphaFoldDB" id="A0AAF0Y0D7"/>
<organism evidence="2 3">
    <name type="scientific">Vanrija pseudolonga</name>
    <dbReference type="NCBI Taxonomy" id="143232"/>
    <lineage>
        <taxon>Eukaryota</taxon>
        <taxon>Fungi</taxon>
        <taxon>Dikarya</taxon>
        <taxon>Basidiomycota</taxon>
        <taxon>Agaricomycotina</taxon>
        <taxon>Tremellomycetes</taxon>
        <taxon>Trichosporonales</taxon>
        <taxon>Trichosporonaceae</taxon>
        <taxon>Vanrija</taxon>
    </lineage>
</organism>
<accession>A0AAF0Y0D7</accession>
<feature type="region of interest" description="Disordered" evidence="1">
    <location>
        <begin position="259"/>
        <end position="320"/>
    </location>
</feature>
<name>A0AAF0Y0D7_9TREE</name>